<dbReference type="STRING" id="1196081.A0A364L4Y3"/>
<comment type="similarity">
    <text evidence="1 2">Belongs to the peptidase M67A family. CSN6 subfamily.</text>
</comment>
<evidence type="ECO:0000313" key="6">
    <source>
        <dbReference type="Proteomes" id="UP000249363"/>
    </source>
</evidence>
<dbReference type="InterPro" id="IPR000555">
    <property type="entry name" value="JAMM/MPN+_dom"/>
</dbReference>
<evidence type="ECO:0000256" key="1">
    <source>
        <dbReference type="ARBA" id="ARBA00010893"/>
    </source>
</evidence>
<keyword evidence="2" id="KW-0736">Signalosome</keyword>
<dbReference type="Pfam" id="PF01398">
    <property type="entry name" value="JAB"/>
    <property type="match status" value="1"/>
</dbReference>
<dbReference type="OrthoDB" id="1378at2759"/>
<dbReference type="InterPro" id="IPR037518">
    <property type="entry name" value="MPN"/>
</dbReference>
<proteinExistence type="inferred from homology"/>
<gene>
    <name evidence="5" type="ORF">BHQ10_006866</name>
</gene>
<dbReference type="AlphaFoldDB" id="A0A364L4Y3"/>
<evidence type="ECO:0000256" key="3">
    <source>
        <dbReference type="SAM" id="MobiDB-lite"/>
    </source>
</evidence>
<dbReference type="EMBL" id="MIKG01000013">
    <property type="protein sequence ID" value="RAO70854.1"/>
    <property type="molecule type" value="Genomic_DNA"/>
</dbReference>
<keyword evidence="2" id="KW-0963">Cytoplasm</keyword>
<dbReference type="InterPro" id="IPR033859">
    <property type="entry name" value="MPN_CSN6"/>
</dbReference>
<organism evidence="5 6">
    <name type="scientific">Talaromyces amestolkiae</name>
    <dbReference type="NCBI Taxonomy" id="1196081"/>
    <lineage>
        <taxon>Eukaryota</taxon>
        <taxon>Fungi</taxon>
        <taxon>Dikarya</taxon>
        <taxon>Ascomycota</taxon>
        <taxon>Pezizomycotina</taxon>
        <taxon>Eurotiomycetes</taxon>
        <taxon>Eurotiomycetidae</taxon>
        <taxon>Eurotiales</taxon>
        <taxon>Trichocomaceae</taxon>
        <taxon>Talaromyces</taxon>
        <taxon>Talaromyces sect. Talaromyces</taxon>
    </lineage>
</organism>
<feature type="region of interest" description="Disordered" evidence="3">
    <location>
        <begin position="222"/>
        <end position="242"/>
    </location>
</feature>
<dbReference type="GO" id="GO:0000338">
    <property type="term" value="P:protein deneddylation"/>
    <property type="evidence" value="ECO:0007669"/>
    <property type="project" value="InterPro"/>
</dbReference>
<comment type="caution">
    <text evidence="5">The sequence shown here is derived from an EMBL/GenBank/DDBJ whole genome shotgun (WGS) entry which is preliminary data.</text>
</comment>
<evidence type="ECO:0000256" key="2">
    <source>
        <dbReference type="RuleBase" id="RU367006"/>
    </source>
</evidence>
<dbReference type="Pfam" id="PF13012">
    <property type="entry name" value="MitMem_reg"/>
    <property type="match status" value="1"/>
</dbReference>
<dbReference type="PANTHER" id="PTHR10540">
    <property type="entry name" value="EUKARYOTIC TRANSLATION INITIATION FACTOR 3 SUBUNIT F-RELATED"/>
    <property type="match status" value="1"/>
</dbReference>
<dbReference type="GO" id="GO:0005737">
    <property type="term" value="C:cytoplasm"/>
    <property type="evidence" value="ECO:0007669"/>
    <property type="project" value="UniProtKB-SubCell"/>
</dbReference>
<comment type="subcellular location">
    <subcellularLocation>
        <location evidence="2">Cytoplasm</location>
    </subcellularLocation>
    <subcellularLocation>
        <location evidence="2">Nucleus</location>
    </subcellularLocation>
</comment>
<evidence type="ECO:0000259" key="4">
    <source>
        <dbReference type="PROSITE" id="PS50249"/>
    </source>
</evidence>
<protein>
    <recommendedName>
        <fullName evidence="2">COP9 signalosome complex subunit 6</fullName>
    </recommendedName>
</protein>
<evidence type="ECO:0000313" key="5">
    <source>
        <dbReference type="EMBL" id="RAO70854.1"/>
    </source>
</evidence>
<comment type="function">
    <text evidence="2">Component of the COP9 signalosome complex (CSN), a complex involved in various cellular and developmental processes.</text>
</comment>
<accession>A0A364L4Y3</accession>
<dbReference type="Proteomes" id="UP000249363">
    <property type="component" value="Unassembled WGS sequence"/>
</dbReference>
<dbReference type="InterPro" id="IPR024969">
    <property type="entry name" value="EIF3F/CSN6-like_C"/>
</dbReference>
<dbReference type="CDD" id="cd08063">
    <property type="entry name" value="MPN_CSN6"/>
    <property type="match status" value="1"/>
</dbReference>
<reference evidence="5 6" key="1">
    <citation type="journal article" date="2017" name="Biotechnol. Biofuels">
        <title>Differential beta-glucosidase expression as a function of carbon source availability in Talaromyces amestolkiae: a genomic and proteomic approach.</title>
        <authorList>
            <person name="de Eugenio L.I."/>
            <person name="Mendez-Liter J.A."/>
            <person name="Nieto-Dominguez M."/>
            <person name="Alonso L."/>
            <person name="Gil-Munoz J."/>
            <person name="Barriuso J."/>
            <person name="Prieto A."/>
            <person name="Martinez M.J."/>
        </authorList>
    </citation>
    <scope>NUCLEOTIDE SEQUENCE [LARGE SCALE GENOMIC DNA]</scope>
    <source>
        <strain evidence="5 6">CIB</strain>
    </source>
</reference>
<sequence length="401" mass="43366">MCETSDNALISTRPSDSGLHVALHPLVLLTISDYATRHAARQQTGPIVGAILGQQQGRQITLEHAFDCHTITSSENEIVLDSSWFASRVQQFRDVHKAPPLDIVGWFTLTPESGPSPSILPIHNQILQEYNESAVLLAFHPSQIASDFESGAKLPLTVYESVFEGENVADARTASQTGDDRQALHIRFRELPYSIETGEAEMISVDFVARGAGNATAIETTKAAPKRATSTNEAEASKKADDSVLLSPENEEFIANLSTRLNAVKTLESRIRLIRSFLENLPPSASDGKTSQSTQSILRNISALVSGLSLLTPQDSKSFAVESLAQENDVALISLLGRLGENVKHIRELGKKSAIVETGKQQALAPVTKGRKSHMGLPSRIDDELSQNAFANLNSGGLQLV</sequence>
<feature type="domain" description="MPN" evidence="4">
    <location>
        <begin position="21"/>
        <end position="165"/>
    </location>
</feature>
<dbReference type="RefSeq" id="XP_040735370.1">
    <property type="nucleotide sequence ID" value="XM_040879499.1"/>
</dbReference>
<dbReference type="GO" id="GO:0008237">
    <property type="term" value="F:metallopeptidase activity"/>
    <property type="evidence" value="ECO:0007669"/>
    <property type="project" value="InterPro"/>
</dbReference>
<dbReference type="GeneID" id="63796082"/>
<keyword evidence="6" id="KW-1185">Reference proteome</keyword>
<dbReference type="GO" id="GO:0008180">
    <property type="term" value="C:COP9 signalosome"/>
    <property type="evidence" value="ECO:0007669"/>
    <property type="project" value="UniProtKB-UniRule"/>
</dbReference>
<dbReference type="PANTHER" id="PTHR10540:SF8">
    <property type="entry name" value="COP9 SIGNALOSOME COMPLEX SUBUNIT 6"/>
    <property type="match status" value="1"/>
</dbReference>
<name>A0A364L4Y3_TALAM</name>
<keyword evidence="2" id="KW-0539">Nucleus</keyword>
<dbReference type="Gene3D" id="3.40.140.10">
    <property type="entry name" value="Cytidine Deaminase, domain 2"/>
    <property type="match status" value="1"/>
</dbReference>
<dbReference type="PROSITE" id="PS50249">
    <property type="entry name" value="MPN"/>
    <property type="match status" value="1"/>
</dbReference>